<protein>
    <submittedName>
        <fullName evidence="2">Uncharacterized protein</fullName>
    </submittedName>
</protein>
<proteinExistence type="predicted"/>
<gene>
    <name evidence="2" type="ORF">HannXRQ_Chr13g0388721</name>
    <name evidence="1" type="ORF">HanXRQr2_Chr13g0570221</name>
</gene>
<accession>A0A251SND4</accession>
<keyword evidence="3" id="KW-1185">Reference proteome</keyword>
<reference evidence="1 3" key="1">
    <citation type="journal article" date="2017" name="Nature">
        <title>The sunflower genome provides insights into oil metabolism, flowering and Asterid evolution.</title>
        <authorList>
            <person name="Badouin H."/>
            <person name="Gouzy J."/>
            <person name="Grassa C.J."/>
            <person name="Murat F."/>
            <person name="Staton S.E."/>
            <person name="Cottret L."/>
            <person name="Lelandais-Briere C."/>
            <person name="Owens G.L."/>
            <person name="Carrere S."/>
            <person name="Mayjonade B."/>
            <person name="Legrand L."/>
            <person name="Gill N."/>
            <person name="Kane N.C."/>
            <person name="Bowers J.E."/>
            <person name="Hubner S."/>
            <person name="Bellec A."/>
            <person name="Berard A."/>
            <person name="Berges H."/>
            <person name="Blanchet N."/>
            <person name="Boniface M.C."/>
            <person name="Brunel D."/>
            <person name="Catrice O."/>
            <person name="Chaidir N."/>
            <person name="Claudel C."/>
            <person name="Donnadieu C."/>
            <person name="Faraut T."/>
            <person name="Fievet G."/>
            <person name="Helmstetter N."/>
            <person name="King M."/>
            <person name="Knapp S.J."/>
            <person name="Lai Z."/>
            <person name="Le Paslier M.C."/>
            <person name="Lippi Y."/>
            <person name="Lorenzon L."/>
            <person name="Mandel J.R."/>
            <person name="Marage G."/>
            <person name="Marchand G."/>
            <person name="Marquand E."/>
            <person name="Bret-Mestries E."/>
            <person name="Morien E."/>
            <person name="Nambeesan S."/>
            <person name="Nguyen T."/>
            <person name="Pegot-Espagnet P."/>
            <person name="Pouilly N."/>
            <person name="Raftis F."/>
            <person name="Sallet E."/>
            <person name="Schiex T."/>
            <person name="Thomas J."/>
            <person name="Vandecasteele C."/>
            <person name="Vares D."/>
            <person name="Vear F."/>
            <person name="Vautrin S."/>
            <person name="Crespi M."/>
            <person name="Mangin B."/>
            <person name="Burke J.M."/>
            <person name="Salse J."/>
            <person name="Munos S."/>
            <person name="Vincourt P."/>
            <person name="Rieseberg L.H."/>
            <person name="Langlade N.B."/>
        </authorList>
    </citation>
    <scope>NUCLEOTIDE SEQUENCE [LARGE SCALE GENOMIC DNA]</scope>
    <source>
        <strain evidence="3">cv. SF193</strain>
        <tissue evidence="1">Leaves</tissue>
    </source>
</reference>
<dbReference type="InParanoid" id="A0A251SND4"/>
<dbReference type="Proteomes" id="UP000215914">
    <property type="component" value="Chromosome 13"/>
</dbReference>
<evidence type="ECO:0000313" key="3">
    <source>
        <dbReference type="Proteomes" id="UP000215914"/>
    </source>
</evidence>
<dbReference type="EMBL" id="MNCJ02000328">
    <property type="protein sequence ID" value="KAF5771891.1"/>
    <property type="molecule type" value="Genomic_DNA"/>
</dbReference>
<sequence>MVKTAESYVKFDLVKPIKGKEGDLYLYMYKTGVICVRQASHWYKARNELVSAKNEICVIFLISREKKNCVETCGVVKGTCVVQRFQVKKVHGWFKKVSKKKEKVTGQD</sequence>
<dbReference type="EMBL" id="CM007902">
    <property type="protein sequence ID" value="OTG00234.1"/>
    <property type="molecule type" value="Genomic_DNA"/>
</dbReference>
<reference evidence="2" key="2">
    <citation type="submission" date="2017-02" db="EMBL/GenBank/DDBJ databases">
        <title>Sunflower complete genome.</title>
        <authorList>
            <person name="Langlade N."/>
            <person name="Munos S."/>
        </authorList>
    </citation>
    <scope>NUCLEOTIDE SEQUENCE [LARGE SCALE GENOMIC DNA]</scope>
    <source>
        <tissue evidence="2">Leaves</tissue>
    </source>
</reference>
<evidence type="ECO:0000313" key="1">
    <source>
        <dbReference type="EMBL" id="KAF5771891.1"/>
    </source>
</evidence>
<organism evidence="2 3">
    <name type="scientific">Helianthus annuus</name>
    <name type="common">Common sunflower</name>
    <dbReference type="NCBI Taxonomy" id="4232"/>
    <lineage>
        <taxon>Eukaryota</taxon>
        <taxon>Viridiplantae</taxon>
        <taxon>Streptophyta</taxon>
        <taxon>Embryophyta</taxon>
        <taxon>Tracheophyta</taxon>
        <taxon>Spermatophyta</taxon>
        <taxon>Magnoliopsida</taxon>
        <taxon>eudicotyledons</taxon>
        <taxon>Gunneridae</taxon>
        <taxon>Pentapetalae</taxon>
        <taxon>asterids</taxon>
        <taxon>campanulids</taxon>
        <taxon>Asterales</taxon>
        <taxon>Asteraceae</taxon>
        <taxon>Asteroideae</taxon>
        <taxon>Heliantheae alliance</taxon>
        <taxon>Heliantheae</taxon>
        <taxon>Helianthus</taxon>
    </lineage>
</organism>
<name>A0A251SND4_HELAN</name>
<reference evidence="1" key="3">
    <citation type="submission" date="2020-06" db="EMBL/GenBank/DDBJ databases">
        <title>Helianthus annuus Genome sequencing and assembly Release 2.</title>
        <authorList>
            <person name="Gouzy J."/>
            <person name="Langlade N."/>
            <person name="Munos S."/>
        </authorList>
    </citation>
    <scope>NUCLEOTIDE SEQUENCE</scope>
    <source>
        <tissue evidence="1">Leaves</tissue>
    </source>
</reference>
<evidence type="ECO:0000313" key="2">
    <source>
        <dbReference type="EMBL" id="OTG00234.1"/>
    </source>
</evidence>
<dbReference type="AlphaFoldDB" id="A0A251SND4"/>
<dbReference type="Gramene" id="mRNA:HanXRQr2_Chr13g0570221">
    <property type="protein sequence ID" value="CDS:HanXRQr2_Chr13g0570221.1"/>
    <property type="gene ID" value="HanXRQr2_Chr13g0570221"/>
</dbReference>